<organism evidence="1 2">
    <name type="scientific">Catharanthus roseus</name>
    <name type="common">Madagascar periwinkle</name>
    <name type="synonym">Vinca rosea</name>
    <dbReference type="NCBI Taxonomy" id="4058"/>
    <lineage>
        <taxon>Eukaryota</taxon>
        <taxon>Viridiplantae</taxon>
        <taxon>Streptophyta</taxon>
        <taxon>Embryophyta</taxon>
        <taxon>Tracheophyta</taxon>
        <taxon>Spermatophyta</taxon>
        <taxon>Magnoliopsida</taxon>
        <taxon>eudicotyledons</taxon>
        <taxon>Gunneridae</taxon>
        <taxon>Pentapetalae</taxon>
        <taxon>asterids</taxon>
        <taxon>lamiids</taxon>
        <taxon>Gentianales</taxon>
        <taxon>Apocynaceae</taxon>
        <taxon>Rauvolfioideae</taxon>
        <taxon>Vinceae</taxon>
        <taxon>Catharanthinae</taxon>
        <taxon>Catharanthus</taxon>
    </lineage>
</organism>
<keyword evidence="2" id="KW-1185">Reference proteome</keyword>
<reference evidence="2" key="1">
    <citation type="journal article" date="2023" name="Nat. Plants">
        <title>Single-cell RNA sequencing provides a high-resolution roadmap for understanding the multicellular compartmentation of specialized metabolism.</title>
        <authorList>
            <person name="Sun S."/>
            <person name="Shen X."/>
            <person name="Li Y."/>
            <person name="Li Y."/>
            <person name="Wang S."/>
            <person name="Li R."/>
            <person name="Zhang H."/>
            <person name="Shen G."/>
            <person name="Guo B."/>
            <person name="Wei J."/>
            <person name="Xu J."/>
            <person name="St-Pierre B."/>
            <person name="Chen S."/>
            <person name="Sun C."/>
        </authorList>
    </citation>
    <scope>NUCLEOTIDE SEQUENCE [LARGE SCALE GENOMIC DNA]</scope>
</reference>
<name>A0ACB9ZZS2_CATRO</name>
<comment type="caution">
    <text evidence="1">The sequence shown here is derived from an EMBL/GenBank/DDBJ whole genome shotgun (WGS) entry which is preliminary data.</text>
</comment>
<dbReference type="Proteomes" id="UP001060085">
    <property type="component" value="Linkage Group LG07"/>
</dbReference>
<proteinExistence type="predicted"/>
<gene>
    <name evidence="1" type="ORF">M9H77_29830</name>
</gene>
<protein>
    <submittedName>
        <fullName evidence="1">Uncharacterized protein</fullName>
    </submittedName>
</protein>
<sequence length="360" mass="40875">MASSISSARYQLLLFPVGKTRTNHSSNLPARLSMEEQSEISMAATNFTKEMSDSSSSSYLIQNSKRPKMDPNSSSSKFKGVVLQQNGHWGAQIYANHQRIWLGTFKSEVESAMAYDSASIKLRSGDSHRNFPWTNITIQEPNFQSQFSTEIVLNMIKDGSYSSKFLDYLREVSKIGQDLVNPPKNGAFFCRKLFHKELTPSDVGKLNRLVIPKKFAVMYFPRIPESGEDNNSEENAAAGVDDTELVFFDRTMRSWKFRYCYWKSSQSFVFTRGWNRFVKDKGLRAKDMIIFSFCECKGGGNNEQMQSLFMIDVGYYEGVVHGGGLVQNENTAFVEENDSQETESNGSRKKGFRLFGVQII</sequence>
<evidence type="ECO:0000313" key="1">
    <source>
        <dbReference type="EMBL" id="KAI5652643.1"/>
    </source>
</evidence>
<accession>A0ACB9ZZS2</accession>
<dbReference type="EMBL" id="CM044707">
    <property type="protein sequence ID" value="KAI5652643.1"/>
    <property type="molecule type" value="Genomic_DNA"/>
</dbReference>
<evidence type="ECO:0000313" key="2">
    <source>
        <dbReference type="Proteomes" id="UP001060085"/>
    </source>
</evidence>